<protein>
    <submittedName>
        <fullName evidence="2">Uncharacterized protein</fullName>
    </submittedName>
</protein>
<evidence type="ECO:0000313" key="2">
    <source>
        <dbReference type="EMBL" id="KAG2298974.1"/>
    </source>
</evidence>
<gene>
    <name evidence="2" type="ORF">Bca52824_035446</name>
</gene>
<feature type="compositionally biased region" description="Basic and acidic residues" evidence="1">
    <location>
        <begin position="104"/>
        <end position="114"/>
    </location>
</feature>
<accession>A0A8X7S7K3</accession>
<name>A0A8X7S7K3_BRACI</name>
<evidence type="ECO:0000256" key="1">
    <source>
        <dbReference type="SAM" id="MobiDB-lite"/>
    </source>
</evidence>
<keyword evidence="3" id="KW-1185">Reference proteome</keyword>
<evidence type="ECO:0000313" key="3">
    <source>
        <dbReference type="Proteomes" id="UP000886595"/>
    </source>
</evidence>
<feature type="compositionally biased region" description="Basic and acidic residues" evidence="1">
    <location>
        <begin position="123"/>
        <end position="133"/>
    </location>
</feature>
<dbReference type="Proteomes" id="UP000886595">
    <property type="component" value="Unassembled WGS sequence"/>
</dbReference>
<dbReference type="AlphaFoldDB" id="A0A8X7S7K3"/>
<reference evidence="2 3" key="1">
    <citation type="submission" date="2020-02" db="EMBL/GenBank/DDBJ databases">
        <authorList>
            <person name="Ma Q."/>
            <person name="Huang Y."/>
            <person name="Song X."/>
            <person name="Pei D."/>
        </authorList>
    </citation>
    <scope>NUCLEOTIDE SEQUENCE [LARGE SCALE GENOMIC DNA]</scope>
    <source>
        <strain evidence="2">Sxm20200214</strain>
        <tissue evidence="2">Leaf</tissue>
    </source>
</reference>
<feature type="region of interest" description="Disordered" evidence="1">
    <location>
        <begin position="101"/>
        <end position="133"/>
    </location>
</feature>
<sequence>MITMKVAGCKDEYASSLKLDSQIPQRTRRIKAGCDDEGHRRDDDKGGGGAHLVKHGKTRETLTRPFGCHVQVHAVVIGSSAVRSRTYGRLLSTLITDDPCTDEEITRPKSSERLRRPKRARKDRLCPESDSSR</sequence>
<feature type="compositionally biased region" description="Basic and acidic residues" evidence="1">
    <location>
        <begin position="32"/>
        <end position="46"/>
    </location>
</feature>
<comment type="caution">
    <text evidence="2">The sequence shown here is derived from an EMBL/GenBank/DDBJ whole genome shotgun (WGS) entry which is preliminary data.</text>
</comment>
<dbReference type="EMBL" id="JAAMPC010000008">
    <property type="protein sequence ID" value="KAG2298974.1"/>
    <property type="molecule type" value="Genomic_DNA"/>
</dbReference>
<organism evidence="2 3">
    <name type="scientific">Brassica carinata</name>
    <name type="common">Ethiopian mustard</name>
    <name type="synonym">Abyssinian cabbage</name>
    <dbReference type="NCBI Taxonomy" id="52824"/>
    <lineage>
        <taxon>Eukaryota</taxon>
        <taxon>Viridiplantae</taxon>
        <taxon>Streptophyta</taxon>
        <taxon>Embryophyta</taxon>
        <taxon>Tracheophyta</taxon>
        <taxon>Spermatophyta</taxon>
        <taxon>Magnoliopsida</taxon>
        <taxon>eudicotyledons</taxon>
        <taxon>Gunneridae</taxon>
        <taxon>Pentapetalae</taxon>
        <taxon>rosids</taxon>
        <taxon>malvids</taxon>
        <taxon>Brassicales</taxon>
        <taxon>Brassicaceae</taxon>
        <taxon>Brassiceae</taxon>
        <taxon>Brassica</taxon>
    </lineage>
</organism>
<proteinExistence type="predicted"/>
<feature type="region of interest" description="Disordered" evidence="1">
    <location>
        <begin position="32"/>
        <end position="51"/>
    </location>
</feature>